<gene>
    <name evidence="2" type="ORF">K435DRAFT_798844</name>
</gene>
<proteinExistence type="predicted"/>
<reference evidence="2 3" key="1">
    <citation type="journal article" date="2019" name="Nat. Ecol. Evol.">
        <title>Megaphylogeny resolves global patterns of mushroom evolution.</title>
        <authorList>
            <person name="Varga T."/>
            <person name="Krizsan K."/>
            <person name="Foldi C."/>
            <person name="Dima B."/>
            <person name="Sanchez-Garcia M."/>
            <person name="Sanchez-Ramirez S."/>
            <person name="Szollosi G.J."/>
            <person name="Szarkandi J.G."/>
            <person name="Papp V."/>
            <person name="Albert L."/>
            <person name="Andreopoulos W."/>
            <person name="Angelini C."/>
            <person name="Antonin V."/>
            <person name="Barry K.W."/>
            <person name="Bougher N.L."/>
            <person name="Buchanan P."/>
            <person name="Buyck B."/>
            <person name="Bense V."/>
            <person name="Catcheside P."/>
            <person name="Chovatia M."/>
            <person name="Cooper J."/>
            <person name="Damon W."/>
            <person name="Desjardin D."/>
            <person name="Finy P."/>
            <person name="Geml J."/>
            <person name="Haridas S."/>
            <person name="Hughes K."/>
            <person name="Justo A."/>
            <person name="Karasinski D."/>
            <person name="Kautmanova I."/>
            <person name="Kiss B."/>
            <person name="Kocsube S."/>
            <person name="Kotiranta H."/>
            <person name="LaButti K.M."/>
            <person name="Lechner B.E."/>
            <person name="Liimatainen K."/>
            <person name="Lipzen A."/>
            <person name="Lukacs Z."/>
            <person name="Mihaltcheva S."/>
            <person name="Morgado L.N."/>
            <person name="Niskanen T."/>
            <person name="Noordeloos M.E."/>
            <person name="Ohm R.A."/>
            <person name="Ortiz-Santana B."/>
            <person name="Ovrebo C."/>
            <person name="Racz N."/>
            <person name="Riley R."/>
            <person name="Savchenko A."/>
            <person name="Shiryaev A."/>
            <person name="Soop K."/>
            <person name="Spirin V."/>
            <person name="Szebenyi C."/>
            <person name="Tomsovsky M."/>
            <person name="Tulloss R.E."/>
            <person name="Uehling J."/>
            <person name="Grigoriev I.V."/>
            <person name="Vagvolgyi C."/>
            <person name="Papp T."/>
            <person name="Martin F.M."/>
            <person name="Miettinen O."/>
            <person name="Hibbett D.S."/>
            <person name="Nagy L.G."/>
        </authorList>
    </citation>
    <scope>NUCLEOTIDE SEQUENCE [LARGE SCALE GENOMIC DNA]</scope>
    <source>
        <strain evidence="2 3">CBS 962.96</strain>
    </source>
</reference>
<feature type="region of interest" description="Disordered" evidence="1">
    <location>
        <begin position="1"/>
        <end position="30"/>
    </location>
</feature>
<dbReference type="AlphaFoldDB" id="A0A4S8LZ33"/>
<evidence type="ECO:0000256" key="1">
    <source>
        <dbReference type="SAM" id="MobiDB-lite"/>
    </source>
</evidence>
<accession>A0A4S8LZ33</accession>
<dbReference type="Proteomes" id="UP000297245">
    <property type="component" value="Unassembled WGS sequence"/>
</dbReference>
<keyword evidence="3" id="KW-1185">Reference proteome</keyword>
<organism evidence="2 3">
    <name type="scientific">Dendrothele bispora (strain CBS 962.96)</name>
    <dbReference type="NCBI Taxonomy" id="1314807"/>
    <lineage>
        <taxon>Eukaryota</taxon>
        <taxon>Fungi</taxon>
        <taxon>Dikarya</taxon>
        <taxon>Basidiomycota</taxon>
        <taxon>Agaricomycotina</taxon>
        <taxon>Agaricomycetes</taxon>
        <taxon>Agaricomycetidae</taxon>
        <taxon>Agaricales</taxon>
        <taxon>Agaricales incertae sedis</taxon>
        <taxon>Dendrothele</taxon>
    </lineage>
</organism>
<evidence type="ECO:0000313" key="3">
    <source>
        <dbReference type="Proteomes" id="UP000297245"/>
    </source>
</evidence>
<dbReference type="EMBL" id="ML179222">
    <property type="protein sequence ID" value="THU94498.1"/>
    <property type="molecule type" value="Genomic_DNA"/>
</dbReference>
<protein>
    <submittedName>
        <fullName evidence="2">Uncharacterized protein</fullName>
    </submittedName>
</protein>
<sequence>MATTICGARNGTAGSTGQTGASNTPNQQLRPFRTSFTNFDVHAFRSQENSSDLSSSKQCESLRSRLGSMFTNDKNLRLRSTISCTCEHLLSACTTTFEIEDIIGFGTATWRRTERCGTEITTNEACDRAPVTIIGDPVEVVTEAENWRARFEIVLRISWFDPALQKGKSRIRVYFVQEDRVGVLFNCLDMTGPGEHGAHQ</sequence>
<evidence type="ECO:0000313" key="2">
    <source>
        <dbReference type="EMBL" id="THU94498.1"/>
    </source>
</evidence>
<name>A0A4S8LZ33_DENBC</name>
<feature type="compositionally biased region" description="Low complexity" evidence="1">
    <location>
        <begin position="10"/>
        <end position="24"/>
    </location>
</feature>